<dbReference type="Proteomes" id="UP000029917">
    <property type="component" value="Unassembled WGS sequence"/>
</dbReference>
<dbReference type="GO" id="GO:0005829">
    <property type="term" value="C:cytosol"/>
    <property type="evidence" value="ECO:0007669"/>
    <property type="project" value="TreeGrafter"/>
</dbReference>
<accession>A0A099EUA0</accession>
<evidence type="ECO:0000256" key="1">
    <source>
        <dbReference type="ARBA" id="ARBA00010688"/>
    </source>
</evidence>
<gene>
    <name evidence="5" type="ORF">IC63_17135</name>
</gene>
<keyword evidence="6" id="KW-1185">Reference proteome</keyword>
<name>A0A099EUA0_9RHOB</name>
<dbReference type="GO" id="GO:0008673">
    <property type="term" value="F:2-dehydro-3-deoxygluconokinase activity"/>
    <property type="evidence" value="ECO:0007669"/>
    <property type="project" value="TreeGrafter"/>
</dbReference>
<evidence type="ECO:0000313" key="5">
    <source>
        <dbReference type="EMBL" id="KGJ01483.1"/>
    </source>
</evidence>
<comment type="similarity">
    <text evidence="1">Belongs to the carbohydrate kinase PfkB family.</text>
</comment>
<reference evidence="5 6" key="2">
    <citation type="submission" date="2014-10" db="EMBL/GenBank/DDBJ databases">
        <title>Paracoccus sanguinis sp. nov., isolated from clinical specimens of New York State patients.</title>
        <authorList>
            <person name="Mingle L.A."/>
            <person name="Cole J.A."/>
            <person name="Lapierre P."/>
            <person name="Musser K.A."/>
        </authorList>
    </citation>
    <scope>NUCLEOTIDE SEQUENCE [LARGE SCALE GENOMIC DNA]</scope>
    <source>
        <strain evidence="5 6">HAMBI 3106</strain>
    </source>
</reference>
<reference evidence="5 6" key="1">
    <citation type="submission" date="2014-09" db="EMBL/GenBank/DDBJ databases">
        <authorList>
            <person name="McGinnis J.M."/>
            <person name="Wolfgang W.J."/>
        </authorList>
    </citation>
    <scope>NUCLEOTIDE SEQUENCE [LARGE SCALE GENOMIC DNA]</scope>
    <source>
        <strain evidence="5 6">HAMBI 3106</strain>
    </source>
</reference>
<dbReference type="SUPFAM" id="SSF53613">
    <property type="entry name" value="Ribokinase-like"/>
    <property type="match status" value="1"/>
</dbReference>
<comment type="caution">
    <text evidence="5">The sequence shown here is derived from an EMBL/GenBank/DDBJ whole genome shotgun (WGS) entry which is preliminary data.</text>
</comment>
<evidence type="ECO:0000313" key="6">
    <source>
        <dbReference type="Proteomes" id="UP000029917"/>
    </source>
</evidence>
<organism evidence="5 6">
    <name type="scientific">Paracoccus sphaerophysae</name>
    <dbReference type="NCBI Taxonomy" id="690417"/>
    <lineage>
        <taxon>Bacteria</taxon>
        <taxon>Pseudomonadati</taxon>
        <taxon>Pseudomonadota</taxon>
        <taxon>Alphaproteobacteria</taxon>
        <taxon>Rhodobacterales</taxon>
        <taxon>Paracoccaceae</taxon>
        <taxon>Paracoccus</taxon>
    </lineage>
</organism>
<dbReference type="InterPro" id="IPR029056">
    <property type="entry name" value="Ribokinase-like"/>
</dbReference>
<keyword evidence="3" id="KW-0418">Kinase</keyword>
<keyword evidence="2" id="KW-0808">Transferase</keyword>
<dbReference type="GO" id="GO:0006974">
    <property type="term" value="P:DNA damage response"/>
    <property type="evidence" value="ECO:0007669"/>
    <property type="project" value="TreeGrafter"/>
</dbReference>
<dbReference type="PANTHER" id="PTHR43085">
    <property type="entry name" value="HEXOKINASE FAMILY MEMBER"/>
    <property type="match status" value="1"/>
</dbReference>
<dbReference type="EMBL" id="JRKS01000118">
    <property type="protein sequence ID" value="KGJ01483.1"/>
    <property type="molecule type" value="Genomic_DNA"/>
</dbReference>
<dbReference type="InterPro" id="IPR050306">
    <property type="entry name" value="PfkB_Carbo_kinase"/>
</dbReference>
<dbReference type="AlphaFoldDB" id="A0A099EUA0"/>
<evidence type="ECO:0000259" key="4">
    <source>
        <dbReference type="Pfam" id="PF00294"/>
    </source>
</evidence>
<dbReference type="Pfam" id="PF00294">
    <property type="entry name" value="PfkB"/>
    <property type="match status" value="1"/>
</dbReference>
<evidence type="ECO:0000256" key="3">
    <source>
        <dbReference type="ARBA" id="ARBA00022777"/>
    </source>
</evidence>
<dbReference type="Gene3D" id="3.40.1190.20">
    <property type="match status" value="1"/>
</dbReference>
<feature type="domain" description="Carbohydrate kinase PfkB" evidence="4">
    <location>
        <begin position="6"/>
        <end position="218"/>
    </location>
</feature>
<dbReference type="STRING" id="690417.IC63_17135"/>
<feature type="non-terminal residue" evidence="5">
    <location>
        <position position="224"/>
    </location>
</feature>
<dbReference type="GO" id="GO:0019698">
    <property type="term" value="P:D-galacturonate catabolic process"/>
    <property type="evidence" value="ECO:0007669"/>
    <property type="project" value="TreeGrafter"/>
</dbReference>
<dbReference type="InterPro" id="IPR011611">
    <property type="entry name" value="PfkB_dom"/>
</dbReference>
<dbReference type="RefSeq" id="WP_036722664.1">
    <property type="nucleotide sequence ID" value="NZ_JRKS01000118.1"/>
</dbReference>
<dbReference type="PANTHER" id="PTHR43085:SF15">
    <property type="entry name" value="2-DEHYDRO-3-DEOXYGLUCONOKINASE"/>
    <property type="match status" value="1"/>
</dbReference>
<proteinExistence type="inferred from homology"/>
<sequence>MTPLAVLAVGEAMVELSASDEAGLWHLGYAGDTLNTAWYLRRLLPGDQAIGYLTRLGQGGFSRRLNDFISDAGIVTDHVSTDPVREVGLYAIDLSAGERSFTYWRGQSAARGLADDPEALARAFGQAGLIYLSGITAAILPPEGRDNLAAALTAARAKGARVVFDTNIRARLWPDHATLRAQITRFAGLADLVLPSLDEETAHFGDANPQDCIARYLAAGAGQV</sequence>
<dbReference type="GO" id="GO:0042840">
    <property type="term" value="P:D-glucuronate catabolic process"/>
    <property type="evidence" value="ECO:0007669"/>
    <property type="project" value="TreeGrafter"/>
</dbReference>
<dbReference type="OrthoDB" id="9776822at2"/>
<evidence type="ECO:0000256" key="2">
    <source>
        <dbReference type="ARBA" id="ARBA00022679"/>
    </source>
</evidence>
<protein>
    <recommendedName>
        <fullName evidence="4">Carbohydrate kinase PfkB domain-containing protein</fullName>
    </recommendedName>
</protein>